<dbReference type="Proteomes" id="UP000828390">
    <property type="component" value="Unassembled WGS sequence"/>
</dbReference>
<proteinExistence type="predicted"/>
<evidence type="ECO:0000313" key="2">
    <source>
        <dbReference type="Proteomes" id="UP000828390"/>
    </source>
</evidence>
<accession>A0A9D4J591</accession>
<reference evidence="1" key="1">
    <citation type="journal article" date="2019" name="bioRxiv">
        <title>The Genome of the Zebra Mussel, Dreissena polymorpha: A Resource for Invasive Species Research.</title>
        <authorList>
            <person name="McCartney M.A."/>
            <person name="Auch B."/>
            <person name="Kono T."/>
            <person name="Mallez S."/>
            <person name="Zhang Y."/>
            <person name="Obille A."/>
            <person name="Becker A."/>
            <person name="Abrahante J.E."/>
            <person name="Garbe J."/>
            <person name="Badalamenti J.P."/>
            <person name="Herman A."/>
            <person name="Mangelson H."/>
            <person name="Liachko I."/>
            <person name="Sullivan S."/>
            <person name="Sone E.D."/>
            <person name="Koren S."/>
            <person name="Silverstein K.A.T."/>
            <person name="Beckman K.B."/>
            <person name="Gohl D.M."/>
        </authorList>
    </citation>
    <scope>NUCLEOTIDE SEQUENCE</scope>
    <source>
        <strain evidence="1">Duluth1</strain>
        <tissue evidence="1">Whole animal</tissue>
    </source>
</reference>
<dbReference type="AlphaFoldDB" id="A0A9D4J591"/>
<reference evidence="1" key="2">
    <citation type="submission" date="2020-11" db="EMBL/GenBank/DDBJ databases">
        <authorList>
            <person name="McCartney M.A."/>
            <person name="Auch B."/>
            <person name="Kono T."/>
            <person name="Mallez S."/>
            <person name="Becker A."/>
            <person name="Gohl D.M."/>
            <person name="Silverstein K.A.T."/>
            <person name="Koren S."/>
            <person name="Bechman K.B."/>
            <person name="Herman A."/>
            <person name="Abrahante J.E."/>
            <person name="Garbe J."/>
        </authorList>
    </citation>
    <scope>NUCLEOTIDE SEQUENCE</scope>
    <source>
        <strain evidence="1">Duluth1</strain>
        <tissue evidence="1">Whole animal</tissue>
    </source>
</reference>
<name>A0A9D4J591_DREPO</name>
<evidence type="ECO:0000313" key="1">
    <source>
        <dbReference type="EMBL" id="KAH3795817.1"/>
    </source>
</evidence>
<organism evidence="1 2">
    <name type="scientific">Dreissena polymorpha</name>
    <name type="common">Zebra mussel</name>
    <name type="synonym">Mytilus polymorpha</name>
    <dbReference type="NCBI Taxonomy" id="45954"/>
    <lineage>
        <taxon>Eukaryota</taxon>
        <taxon>Metazoa</taxon>
        <taxon>Spiralia</taxon>
        <taxon>Lophotrochozoa</taxon>
        <taxon>Mollusca</taxon>
        <taxon>Bivalvia</taxon>
        <taxon>Autobranchia</taxon>
        <taxon>Heteroconchia</taxon>
        <taxon>Euheterodonta</taxon>
        <taxon>Imparidentia</taxon>
        <taxon>Neoheterodontei</taxon>
        <taxon>Myida</taxon>
        <taxon>Dreissenoidea</taxon>
        <taxon>Dreissenidae</taxon>
        <taxon>Dreissena</taxon>
    </lineage>
</organism>
<protein>
    <submittedName>
        <fullName evidence="1">Uncharacterized protein</fullName>
    </submittedName>
</protein>
<gene>
    <name evidence="1" type="ORF">DPMN_149378</name>
</gene>
<sequence>MRVRTAAVVVATSVFPWQEATRSACALMDSPFNLGVSLVLHVCGVECYTLSSAHDFLCRV</sequence>
<comment type="caution">
    <text evidence="1">The sequence shown here is derived from an EMBL/GenBank/DDBJ whole genome shotgun (WGS) entry which is preliminary data.</text>
</comment>
<keyword evidence="2" id="KW-1185">Reference proteome</keyword>
<dbReference type="EMBL" id="JAIWYP010000007">
    <property type="protein sequence ID" value="KAH3795817.1"/>
    <property type="molecule type" value="Genomic_DNA"/>
</dbReference>